<dbReference type="PANTHER" id="PTHR43166:SF30">
    <property type="entry name" value="METHIONINE IMPORT ATP-BINDING PROTEIN METN"/>
    <property type="match status" value="1"/>
</dbReference>
<dbReference type="InterPro" id="IPR017871">
    <property type="entry name" value="ABC_transporter-like_CS"/>
</dbReference>
<dbReference type="SMART" id="SM00382">
    <property type="entry name" value="AAA"/>
    <property type="match status" value="1"/>
</dbReference>
<dbReference type="SUPFAM" id="SSF52540">
    <property type="entry name" value="P-loop containing nucleoside triphosphate hydrolases"/>
    <property type="match status" value="1"/>
</dbReference>
<evidence type="ECO:0000256" key="10">
    <source>
        <dbReference type="ARBA" id="ARBA00063837"/>
    </source>
</evidence>
<dbReference type="GO" id="GO:0005886">
    <property type="term" value="C:plasma membrane"/>
    <property type="evidence" value="ECO:0007669"/>
    <property type="project" value="UniProtKB-ARBA"/>
</dbReference>
<dbReference type="EMBL" id="VFOX01000001">
    <property type="protein sequence ID" value="TQL86794.1"/>
    <property type="molecule type" value="Genomic_DNA"/>
</dbReference>
<reference evidence="12 13" key="1">
    <citation type="submission" date="2019-06" db="EMBL/GenBank/DDBJ databases">
        <title>Sequencing the genomes of 1000 actinobacteria strains.</title>
        <authorList>
            <person name="Klenk H.-P."/>
        </authorList>
    </citation>
    <scope>NUCLEOTIDE SEQUENCE [LARGE SCALE GENOMIC DNA]</scope>
    <source>
        <strain evidence="12 13">DSM 20169</strain>
    </source>
</reference>
<dbReference type="PROSITE" id="PS00211">
    <property type="entry name" value="ABC_TRANSPORTER_1"/>
    <property type="match status" value="1"/>
</dbReference>
<evidence type="ECO:0000256" key="6">
    <source>
        <dbReference type="ARBA" id="ARBA00022967"/>
    </source>
</evidence>
<dbReference type="Gene3D" id="3.30.70.260">
    <property type="match status" value="1"/>
</dbReference>
<keyword evidence="3" id="KW-1003">Cell membrane</keyword>
<evidence type="ECO:0000259" key="11">
    <source>
        <dbReference type="PROSITE" id="PS50893"/>
    </source>
</evidence>
<comment type="function">
    <text evidence="9">Part of the ABC transporter FtsEX involved in cellular division. Has ATPase activity.</text>
</comment>
<evidence type="ECO:0000256" key="9">
    <source>
        <dbReference type="ARBA" id="ARBA00054718"/>
    </source>
</evidence>
<dbReference type="InterPro" id="IPR027417">
    <property type="entry name" value="P-loop_NTPase"/>
</dbReference>
<evidence type="ECO:0000256" key="3">
    <source>
        <dbReference type="ARBA" id="ARBA00022475"/>
    </source>
</evidence>
<evidence type="ECO:0000256" key="4">
    <source>
        <dbReference type="ARBA" id="ARBA00022741"/>
    </source>
</evidence>
<feature type="domain" description="ABC transporter" evidence="11">
    <location>
        <begin position="19"/>
        <end position="258"/>
    </location>
</feature>
<dbReference type="Gene3D" id="3.40.50.300">
    <property type="entry name" value="P-loop containing nucleotide triphosphate hydrolases"/>
    <property type="match status" value="1"/>
</dbReference>
<dbReference type="Pfam" id="PF09383">
    <property type="entry name" value="NIL"/>
    <property type="match status" value="1"/>
</dbReference>
<evidence type="ECO:0000256" key="7">
    <source>
        <dbReference type="ARBA" id="ARBA00022970"/>
    </source>
</evidence>
<comment type="subunit">
    <text evidence="10">Homodimer. Forms a membrane-associated complex with FtsX.</text>
</comment>
<proteinExistence type="inferred from homology"/>
<evidence type="ECO:0000313" key="13">
    <source>
        <dbReference type="Proteomes" id="UP000317209"/>
    </source>
</evidence>
<keyword evidence="8" id="KW-0472">Membrane</keyword>
<dbReference type="PROSITE" id="PS50893">
    <property type="entry name" value="ABC_TRANSPORTER_2"/>
    <property type="match status" value="1"/>
</dbReference>
<keyword evidence="6" id="KW-1278">Translocase</keyword>
<dbReference type="FunFam" id="3.40.50.300:FF:000056">
    <property type="entry name" value="Cell division ATP-binding protein FtsE"/>
    <property type="match status" value="1"/>
</dbReference>
<dbReference type="CDD" id="cd03258">
    <property type="entry name" value="ABC_MetN_methionine_transporter"/>
    <property type="match status" value="1"/>
</dbReference>
<dbReference type="SMART" id="SM00930">
    <property type="entry name" value="NIL"/>
    <property type="match status" value="1"/>
</dbReference>
<accession>A0A543BPN4</accession>
<organism evidence="12 13">
    <name type="scientific">Microbacterium saperdae</name>
    <dbReference type="NCBI Taxonomy" id="69368"/>
    <lineage>
        <taxon>Bacteria</taxon>
        <taxon>Bacillati</taxon>
        <taxon>Actinomycetota</taxon>
        <taxon>Actinomycetes</taxon>
        <taxon>Micrococcales</taxon>
        <taxon>Microbacteriaceae</taxon>
        <taxon>Microbacterium</taxon>
    </lineage>
</organism>
<dbReference type="Pfam" id="PF00005">
    <property type="entry name" value="ABC_tran"/>
    <property type="match status" value="1"/>
</dbReference>
<dbReference type="InterPro" id="IPR003593">
    <property type="entry name" value="AAA+_ATPase"/>
</dbReference>
<dbReference type="InterPro" id="IPR050086">
    <property type="entry name" value="MetN_ABC_transporter-like"/>
</dbReference>
<keyword evidence="7" id="KW-0029">Amino-acid transport</keyword>
<keyword evidence="2" id="KW-0813">Transport</keyword>
<evidence type="ECO:0000256" key="1">
    <source>
        <dbReference type="ARBA" id="ARBA00005417"/>
    </source>
</evidence>
<dbReference type="GO" id="GO:0006865">
    <property type="term" value="P:amino acid transport"/>
    <property type="evidence" value="ECO:0007669"/>
    <property type="project" value="UniProtKB-KW"/>
</dbReference>
<evidence type="ECO:0000256" key="5">
    <source>
        <dbReference type="ARBA" id="ARBA00022840"/>
    </source>
</evidence>
<dbReference type="InterPro" id="IPR018449">
    <property type="entry name" value="NIL_domain"/>
</dbReference>
<dbReference type="InterPro" id="IPR003439">
    <property type="entry name" value="ABC_transporter-like_ATP-bd"/>
</dbReference>
<dbReference type="AlphaFoldDB" id="A0A543BPN4"/>
<dbReference type="GO" id="GO:0005524">
    <property type="term" value="F:ATP binding"/>
    <property type="evidence" value="ECO:0007669"/>
    <property type="project" value="UniProtKB-KW"/>
</dbReference>
<keyword evidence="13" id="KW-1185">Reference proteome</keyword>
<dbReference type="SUPFAM" id="SSF55021">
    <property type="entry name" value="ACT-like"/>
    <property type="match status" value="1"/>
</dbReference>
<evidence type="ECO:0000313" key="12">
    <source>
        <dbReference type="EMBL" id="TQL86794.1"/>
    </source>
</evidence>
<dbReference type="PANTHER" id="PTHR43166">
    <property type="entry name" value="AMINO ACID IMPORT ATP-BINDING PROTEIN"/>
    <property type="match status" value="1"/>
</dbReference>
<dbReference type="Proteomes" id="UP000317209">
    <property type="component" value="Unassembled WGS sequence"/>
</dbReference>
<comment type="caution">
    <text evidence="12">The sequence shown here is derived from an EMBL/GenBank/DDBJ whole genome shotgun (WGS) entry which is preliminary data.</text>
</comment>
<name>A0A543BPN4_9MICO</name>
<comment type="similarity">
    <text evidence="1">Belongs to the ABC transporter superfamily.</text>
</comment>
<keyword evidence="4" id="KW-0547">Nucleotide-binding</keyword>
<evidence type="ECO:0000256" key="2">
    <source>
        <dbReference type="ARBA" id="ARBA00022448"/>
    </source>
</evidence>
<sequence>MTASGQELGAAATDLTPAVRLDGVTRRYGRGGGQLTALDDVTVAVRRGDIFGVIGHSGAGKSTLIRMVNALEAPTSGIVQVDGVDLASLSTAELRAARKHTAMIFQQFQLLDTVTVLDNVALPLRLDGIGRRESRERATEALEFVGLGSRLGAYPGQLSGGQKQRVGIARAIIRNPAVLLCDEATSALDPSTTLQIIDLLKRVNREYGTTILVVTHEMDVIKNLCHSVAVMEGGRIVEQGTVMDVFVRPQTAIAQAFVGTVIPHELPDRVRRAVGGHPLWRLRFIDEEVTSPIVGALISDFGLRVNILHADMTDIQDRTVGHMVVQVEGEDSQREAAFSYLADRIVSVEEVNL</sequence>
<protein>
    <submittedName>
        <fullName evidence="12">D-methionine transport system ATP-binding protein</fullName>
    </submittedName>
</protein>
<evidence type="ECO:0000256" key="8">
    <source>
        <dbReference type="ARBA" id="ARBA00023136"/>
    </source>
</evidence>
<dbReference type="OrthoDB" id="4283894at2"/>
<gene>
    <name evidence="12" type="ORF">FB560_2458</name>
</gene>
<dbReference type="GO" id="GO:0016887">
    <property type="term" value="F:ATP hydrolysis activity"/>
    <property type="evidence" value="ECO:0007669"/>
    <property type="project" value="InterPro"/>
</dbReference>
<dbReference type="InterPro" id="IPR045865">
    <property type="entry name" value="ACT-like_dom_sf"/>
</dbReference>
<dbReference type="RefSeq" id="WP_141872613.1">
    <property type="nucleotide sequence ID" value="NZ_VFOX01000001.1"/>
</dbReference>
<dbReference type="InterPro" id="IPR041701">
    <property type="entry name" value="MetN_ABC"/>
</dbReference>
<keyword evidence="5 12" id="KW-0067">ATP-binding</keyword>